<dbReference type="Proteomes" id="UP000615446">
    <property type="component" value="Unassembled WGS sequence"/>
</dbReference>
<dbReference type="SUPFAM" id="SSF52141">
    <property type="entry name" value="Uracil-DNA glycosylase-like"/>
    <property type="match status" value="1"/>
</dbReference>
<organism evidence="4 5">
    <name type="scientific">Rhizophagus clarus</name>
    <dbReference type="NCBI Taxonomy" id="94130"/>
    <lineage>
        <taxon>Eukaryota</taxon>
        <taxon>Fungi</taxon>
        <taxon>Fungi incertae sedis</taxon>
        <taxon>Mucoromycota</taxon>
        <taxon>Glomeromycotina</taxon>
        <taxon>Glomeromycetes</taxon>
        <taxon>Glomerales</taxon>
        <taxon>Glomeraceae</taxon>
        <taxon>Rhizophagus</taxon>
    </lineage>
</organism>
<protein>
    <submittedName>
        <fullName evidence="4">G/T mismatch-specific thymine DNA glycosylase-like isoform X2</fullName>
    </submittedName>
</protein>
<dbReference type="PANTHER" id="PTHR12159">
    <property type="entry name" value="G/T AND G/U MISMATCH-SPECIFIC DNA GLYCOSYLASE"/>
    <property type="match status" value="1"/>
</dbReference>
<dbReference type="PANTHER" id="PTHR12159:SF9">
    <property type="entry name" value="G_T MISMATCH-SPECIFIC THYMINE DNA GLYCOSYLASE"/>
    <property type="match status" value="1"/>
</dbReference>
<comment type="caution">
    <text evidence="4">The sequence shown here is derived from an EMBL/GenBank/DDBJ whole genome shotgun (WGS) entry which is preliminary data.</text>
</comment>
<keyword evidence="2" id="KW-0378">Hydrolase</keyword>
<dbReference type="Gene3D" id="3.40.470.10">
    <property type="entry name" value="Uracil-DNA glycosylase-like domain"/>
    <property type="match status" value="1"/>
</dbReference>
<dbReference type="EMBL" id="BLAL01000297">
    <property type="protein sequence ID" value="GET00977.1"/>
    <property type="molecule type" value="Genomic_DNA"/>
</dbReference>
<dbReference type="OrthoDB" id="565731at2759"/>
<keyword evidence="3" id="KW-0234">DNA repair</keyword>
<keyword evidence="1" id="KW-0227">DNA damage</keyword>
<dbReference type="InterPro" id="IPR036895">
    <property type="entry name" value="Uracil-DNA_glycosylase-like_sf"/>
</dbReference>
<dbReference type="CDD" id="cd10028">
    <property type="entry name" value="UDG-F2_TDG_MUG"/>
    <property type="match status" value="1"/>
</dbReference>
<evidence type="ECO:0000256" key="2">
    <source>
        <dbReference type="ARBA" id="ARBA00022801"/>
    </source>
</evidence>
<gene>
    <name evidence="4" type="ORF">RCL2_002741300</name>
</gene>
<reference evidence="4" key="1">
    <citation type="submission" date="2019-10" db="EMBL/GenBank/DDBJ databases">
        <title>Conservation and host-specific expression of non-tandemly repeated heterogenous ribosome RNA gene in arbuscular mycorrhizal fungi.</title>
        <authorList>
            <person name="Maeda T."/>
            <person name="Kobayashi Y."/>
            <person name="Nakagawa T."/>
            <person name="Ezawa T."/>
            <person name="Yamaguchi K."/>
            <person name="Bino T."/>
            <person name="Nishimoto Y."/>
            <person name="Shigenobu S."/>
            <person name="Kawaguchi M."/>
        </authorList>
    </citation>
    <scope>NUCLEOTIDE SEQUENCE</scope>
    <source>
        <strain evidence="4">HR1</strain>
    </source>
</reference>
<dbReference type="GO" id="GO:0008263">
    <property type="term" value="F:pyrimidine-specific mismatch base pair DNA N-glycosylase activity"/>
    <property type="evidence" value="ECO:0007669"/>
    <property type="project" value="TreeGrafter"/>
</dbReference>
<evidence type="ECO:0000313" key="5">
    <source>
        <dbReference type="Proteomes" id="UP000615446"/>
    </source>
</evidence>
<accession>A0A8H3MB03</accession>
<proteinExistence type="predicted"/>
<evidence type="ECO:0000256" key="3">
    <source>
        <dbReference type="ARBA" id="ARBA00023204"/>
    </source>
</evidence>
<name>A0A8H3MB03_9GLOM</name>
<dbReference type="GO" id="GO:0004844">
    <property type="term" value="F:uracil DNA N-glycosylase activity"/>
    <property type="evidence" value="ECO:0007669"/>
    <property type="project" value="TreeGrafter"/>
</dbReference>
<dbReference type="InterPro" id="IPR015637">
    <property type="entry name" value="MUG/TDG"/>
</dbReference>
<evidence type="ECO:0000256" key="1">
    <source>
        <dbReference type="ARBA" id="ARBA00022763"/>
    </source>
</evidence>
<evidence type="ECO:0000313" key="4">
    <source>
        <dbReference type="EMBL" id="GET00977.1"/>
    </source>
</evidence>
<sequence>MGRCKSSKRITMMRKAKNSVKGIEKSNINVEDGKGVTDIIDYNLNVIFVGIVPTFQNNQFYKLLHESGFTERKLKPEEDRSLLNYKIGLMNIRTKSTQKNPIDPKEEIREGIEIFIEKIKKYKSNFICFNGKDGFATFMSIVNDMAVSSKYEFGFKKDDKIDWVAENGTQRYSYYHQLVD</sequence>
<dbReference type="AlphaFoldDB" id="A0A8H3MB03"/>
<dbReference type="GO" id="GO:0006285">
    <property type="term" value="P:base-excision repair, AP site formation"/>
    <property type="evidence" value="ECO:0007669"/>
    <property type="project" value="InterPro"/>
</dbReference>